<dbReference type="InterPro" id="IPR035907">
    <property type="entry name" value="Hppk_sf"/>
</dbReference>
<protein>
    <submittedName>
        <fullName evidence="1">2-amino-4-hydroxy-6-hydroxymethyldihydropteridine pyrophosphokinase</fullName>
        <ecNumber evidence="1">2.7.6.3</ecNumber>
    </submittedName>
</protein>
<dbReference type="PANTHER" id="PTHR43071:SF1">
    <property type="entry name" value="2-AMINO-4-HYDROXY-6-HYDROXYMETHYLDIHYDROPTERIDINE PYROPHOSPHOKINASE"/>
    <property type="match status" value="1"/>
</dbReference>
<dbReference type="Proteomes" id="UP000255509">
    <property type="component" value="Unassembled WGS sequence"/>
</dbReference>
<proteinExistence type="predicted"/>
<dbReference type="AlphaFoldDB" id="A0A379WEI5"/>
<dbReference type="EMBL" id="UGXS01000004">
    <property type="protein sequence ID" value="SUH17680.1"/>
    <property type="molecule type" value="Genomic_DNA"/>
</dbReference>
<dbReference type="SUPFAM" id="SSF55083">
    <property type="entry name" value="6-hydroxymethyl-7,8-dihydropterin pyrophosphokinase, HPPK"/>
    <property type="match status" value="1"/>
</dbReference>
<evidence type="ECO:0000313" key="1">
    <source>
        <dbReference type="EMBL" id="SUH17680.1"/>
    </source>
</evidence>
<dbReference type="PANTHER" id="PTHR43071">
    <property type="entry name" value="2-AMINO-4-HYDROXY-6-HYDROXYMETHYLDIHYDROPTERIDINE PYROPHOSPHOKINASE"/>
    <property type="match status" value="1"/>
</dbReference>
<name>A0A379WEI5_SALET</name>
<sequence>MLFGDEVINTDRLTVPHYDMKNRGFMLWPLFEIAPDLIFPDGISLHQHLTHLGAAKPAHW</sequence>
<reference evidence="1 2" key="1">
    <citation type="submission" date="2018-06" db="EMBL/GenBank/DDBJ databases">
        <authorList>
            <consortium name="Pathogen Informatics"/>
            <person name="Doyle S."/>
        </authorList>
    </citation>
    <scope>NUCLEOTIDE SEQUENCE [LARGE SCALE GENOMIC DNA]</scope>
    <source>
        <strain evidence="1 2">NCTC8258</strain>
    </source>
</reference>
<dbReference type="EC" id="2.7.6.3" evidence="1"/>
<dbReference type="Gene3D" id="3.30.70.560">
    <property type="entry name" value="7,8-Dihydro-6-hydroxymethylpterin-pyrophosphokinase HPPK"/>
    <property type="match status" value="1"/>
</dbReference>
<dbReference type="GO" id="GO:0016301">
    <property type="term" value="F:kinase activity"/>
    <property type="evidence" value="ECO:0007669"/>
    <property type="project" value="UniProtKB-KW"/>
</dbReference>
<gene>
    <name evidence="1" type="primary">folK_2</name>
    <name evidence="1" type="ORF">NCTC8258_05482</name>
</gene>
<organism evidence="1 2">
    <name type="scientific">Salmonella enterica I</name>
    <dbReference type="NCBI Taxonomy" id="59201"/>
    <lineage>
        <taxon>Bacteria</taxon>
        <taxon>Pseudomonadati</taxon>
        <taxon>Pseudomonadota</taxon>
        <taxon>Gammaproteobacteria</taxon>
        <taxon>Enterobacterales</taxon>
        <taxon>Enterobacteriaceae</taxon>
        <taxon>Salmonella</taxon>
    </lineage>
</organism>
<dbReference type="GO" id="GO:0003848">
    <property type="term" value="F:2-amino-4-hydroxy-6-hydroxymethyldihydropteridine diphosphokinase activity"/>
    <property type="evidence" value="ECO:0007669"/>
    <property type="project" value="UniProtKB-EC"/>
</dbReference>
<accession>A0A379WEI5</accession>
<evidence type="ECO:0000313" key="2">
    <source>
        <dbReference type="Proteomes" id="UP000255509"/>
    </source>
</evidence>
<keyword evidence="1" id="KW-0418">Kinase</keyword>
<keyword evidence="1" id="KW-0808">Transferase</keyword>